<keyword evidence="3" id="KW-1185">Reference proteome</keyword>
<sequence>MLVAALTAAGLSLTGCSSTDDATPTDAASDAALRPTTDPASETSAGAGAGAGCTATEVGTPAGAATTEIVDVDGDGAPDTAWMTGGSGRSFGVTTASGATFSTPIVSASPVPASAVVNVVGDDATPIALVDLGREAQLFSLINCAVTQTVDASDTAYVFDRGFADQGTGVGCTEVVGVLQLAGLRAVQEGGTWTVTRTLVDLSDGGRVAADGTVDVVAEGAAAADPVVTTAQEVSCGDIVAGDGGLAEPEA</sequence>
<dbReference type="EMBL" id="PDJG01000001">
    <property type="protein sequence ID" value="PFG34632.1"/>
    <property type="molecule type" value="Genomic_DNA"/>
</dbReference>
<comment type="caution">
    <text evidence="2">The sequence shown here is derived from an EMBL/GenBank/DDBJ whole genome shotgun (WGS) entry which is preliminary data.</text>
</comment>
<feature type="region of interest" description="Disordered" evidence="1">
    <location>
        <begin position="15"/>
        <end position="53"/>
    </location>
</feature>
<feature type="compositionally biased region" description="Low complexity" evidence="1">
    <location>
        <begin position="40"/>
        <end position="53"/>
    </location>
</feature>
<evidence type="ECO:0000256" key="1">
    <source>
        <dbReference type="SAM" id="MobiDB-lite"/>
    </source>
</evidence>
<accession>A0A2A9E8S9</accession>
<protein>
    <submittedName>
        <fullName evidence="2">Uncharacterized protein</fullName>
    </submittedName>
</protein>
<evidence type="ECO:0000313" key="3">
    <source>
        <dbReference type="Proteomes" id="UP000225548"/>
    </source>
</evidence>
<feature type="compositionally biased region" description="Low complexity" evidence="1">
    <location>
        <begin position="15"/>
        <end position="32"/>
    </location>
</feature>
<reference evidence="2 3" key="1">
    <citation type="submission" date="2017-10" db="EMBL/GenBank/DDBJ databases">
        <title>Sequencing the genomes of 1000 actinobacteria strains.</title>
        <authorList>
            <person name="Klenk H.-P."/>
        </authorList>
    </citation>
    <scope>NUCLEOTIDE SEQUENCE [LARGE SCALE GENOMIC DNA]</scope>
    <source>
        <strain evidence="2 3">DSM 18966</strain>
    </source>
</reference>
<proteinExistence type="predicted"/>
<dbReference type="Proteomes" id="UP000225548">
    <property type="component" value="Unassembled WGS sequence"/>
</dbReference>
<evidence type="ECO:0000313" key="2">
    <source>
        <dbReference type="EMBL" id="PFG34632.1"/>
    </source>
</evidence>
<name>A0A2A9E8S9_9MICO</name>
<organism evidence="2 3">
    <name type="scientific">Sanguibacter antarcticus</name>
    <dbReference type="NCBI Taxonomy" id="372484"/>
    <lineage>
        <taxon>Bacteria</taxon>
        <taxon>Bacillati</taxon>
        <taxon>Actinomycetota</taxon>
        <taxon>Actinomycetes</taxon>
        <taxon>Micrococcales</taxon>
        <taxon>Sanguibacteraceae</taxon>
        <taxon>Sanguibacter</taxon>
    </lineage>
</organism>
<gene>
    <name evidence="2" type="ORF">ATL42_2549</name>
</gene>
<dbReference type="AlphaFoldDB" id="A0A2A9E8S9"/>